<feature type="transmembrane region" description="Helical" evidence="1">
    <location>
        <begin position="45"/>
        <end position="65"/>
    </location>
</feature>
<dbReference type="InterPro" id="IPR006631">
    <property type="entry name" value="DM4_12"/>
</dbReference>
<keyword evidence="1" id="KW-1133">Transmembrane helix</keyword>
<keyword evidence="1" id="KW-0812">Transmembrane</keyword>
<evidence type="ECO:0000313" key="2">
    <source>
        <dbReference type="EMBL" id="SSX32397.1"/>
    </source>
</evidence>
<dbReference type="VEuPathDB" id="VectorBase:CSON006783"/>
<gene>
    <name evidence="2" type="primary">CSON004923</name>
    <name evidence="3" type="synonym">CSON006783</name>
</gene>
<accession>A0A336MVX6</accession>
<dbReference type="PANTHER" id="PTHR21398:SF7">
    <property type="entry name" value="LP19941P"/>
    <property type="match status" value="1"/>
</dbReference>
<protein>
    <submittedName>
        <fullName evidence="2">CSON004923 protein</fullName>
    </submittedName>
    <submittedName>
        <fullName evidence="3">CSON006783 protein</fullName>
    </submittedName>
</protein>
<dbReference type="PANTHER" id="PTHR21398">
    <property type="entry name" value="AGAP007094-PA"/>
    <property type="match status" value="1"/>
</dbReference>
<dbReference type="Pfam" id="PF07841">
    <property type="entry name" value="DM4_12"/>
    <property type="match status" value="1"/>
</dbReference>
<dbReference type="OMA" id="QKEMTEP"/>
<sequence length="219" mass="24883">MNFGKVTLVVLTYFVVAVTAGALVDNSTLLSEEKSMRKLSRKRRYIVFPVGSSFSVACCLTIGMYGNPSYDWISWAINWGIAYNLPNETYSATLRRKAESEMPRSVTQRRFRRDLYNQIEIAMDNMGYNGRECILRALCETSQLFGKKGSTMVKELLRTAFSLPTTKVLPFEHPDLMSYDEAYRKGKDNIYCAMAYPNCGFSLHGIALGKYSDPPMNFM</sequence>
<dbReference type="EMBL" id="UFQT01002008">
    <property type="protein sequence ID" value="SSX32397.1"/>
    <property type="molecule type" value="Genomic_DNA"/>
</dbReference>
<keyword evidence="1" id="KW-0472">Membrane</keyword>
<reference evidence="2" key="1">
    <citation type="submission" date="2018-07" db="EMBL/GenBank/DDBJ databases">
        <authorList>
            <person name="Quirk P.G."/>
            <person name="Krulwich T.A."/>
        </authorList>
    </citation>
    <scope>NUCLEOTIDE SEQUENCE</scope>
</reference>
<proteinExistence type="predicted"/>
<evidence type="ECO:0000313" key="3">
    <source>
        <dbReference type="EMBL" id="SSX33683.1"/>
    </source>
</evidence>
<dbReference type="EMBL" id="UFQT01002560">
    <property type="protein sequence ID" value="SSX33683.1"/>
    <property type="molecule type" value="Genomic_DNA"/>
</dbReference>
<dbReference type="SMART" id="SM00718">
    <property type="entry name" value="DM4_12"/>
    <property type="match status" value="1"/>
</dbReference>
<evidence type="ECO:0000256" key="1">
    <source>
        <dbReference type="SAM" id="Phobius"/>
    </source>
</evidence>
<name>A0A336MVX6_CULSO</name>
<organism evidence="2">
    <name type="scientific">Culicoides sonorensis</name>
    <name type="common">Biting midge</name>
    <dbReference type="NCBI Taxonomy" id="179676"/>
    <lineage>
        <taxon>Eukaryota</taxon>
        <taxon>Metazoa</taxon>
        <taxon>Ecdysozoa</taxon>
        <taxon>Arthropoda</taxon>
        <taxon>Hexapoda</taxon>
        <taxon>Insecta</taxon>
        <taxon>Pterygota</taxon>
        <taxon>Neoptera</taxon>
        <taxon>Endopterygota</taxon>
        <taxon>Diptera</taxon>
        <taxon>Nematocera</taxon>
        <taxon>Chironomoidea</taxon>
        <taxon>Ceratopogonidae</taxon>
        <taxon>Ceratopogoninae</taxon>
        <taxon>Culicoides</taxon>
        <taxon>Monoculicoides</taxon>
    </lineage>
</organism>
<dbReference type="VEuPathDB" id="VectorBase:CSON004923"/>
<feature type="transmembrane region" description="Helical" evidence="1">
    <location>
        <begin position="6"/>
        <end position="24"/>
    </location>
</feature>
<dbReference type="AlphaFoldDB" id="A0A336MVX6"/>